<reference evidence="8 9" key="1">
    <citation type="submission" date="2019-09" db="EMBL/GenBank/DDBJ databases">
        <title>Phylogeny of genus Pseudoclavibacter and closely related genus.</title>
        <authorList>
            <person name="Li Y."/>
        </authorList>
    </citation>
    <scope>NUCLEOTIDE SEQUENCE [LARGE SCALE GENOMIC DNA]</scope>
    <source>
        <strain evidence="8 9">KCTC 13959</strain>
    </source>
</reference>
<dbReference type="HAMAP" id="MF_01080">
    <property type="entry name" value="TruB_bact"/>
    <property type="match status" value="1"/>
</dbReference>
<proteinExistence type="inferred from homology"/>
<dbReference type="PANTHER" id="PTHR13767">
    <property type="entry name" value="TRNA-PSEUDOURIDINE SYNTHASE"/>
    <property type="match status" value="1"/>
</dbReference>
<feature type="domain" description="Pseudouridine synthase II N-terminal" evidence="6">
    <location>
        <begin position="30"/>
        <end position="194"/>
    </location>
</feature>
<keyword evidence="9" id="KW-1185">Reference proteome</keyword>
<dbReference type="InterPro" id="IPR036974">
    <property type="entry name" value="PUA_sf"/>
</dbReference>
<evidence type="ECO:0000256" key="4">
    <source>
        <dbReference type="ARBA" id="ARBA00023235"/>
    </source>
</evidence>
<dbReference type="Pfam" id="PF01509">
    <property type="entry name" value="TruB_N"/>
    <property type="match status" value="1"/>
</dbReference>
<dbReference type="GO" id="GO:0160148">
    <property type="term" value="F:tRNA pseudouridine(55) synthase activity"/>
    <property type="evidence" value="ECO:0007669"/>
    <property type="project" value="UniProtKB-EC"/>
</dbReference>
<comment type="caution">
    <text evidence="8">The sequence shown here is derived from an EMBL/GenBank/DDBJ whole genome shotgun (WGS) entry which is preliminary data.</text>
</comment>
<evidence type="ECO:0000256" key="2">
    <source>
        <dbReference type="ARBA" id="ARBA00005642"/>
    </source>
</evidence>
<dbReference type="CDD" id="cd02573">
    <property type="entry name" value="PseudoU_synth_EcTruB"/>
    <property type="match status" value="1"/>
</dbReference>
<dbReference type="EC" id="5.4.99.25" evidence="5"/>
<dbReference type="OrthoDB" id="9802309at2"/>
<comment type="catalytic activity">
    <reaction evidence="1 5">
        <text>uridine(55) in tRNA = pseudouridine(55) in tRNA</text>
        <dbReference type="Rhea" id="RHEA:42532"/>
        <dbReference type="Rhea" id="RHEA-COMP:10101"/>
        <dbReference type="Rhea" id="RHEA-COMP:10102"/>
        <dbReference type="ChEBI" id="CHEBI:65314"/>
        <dbReference type="ChEBI" id="CHEBI:65315"/>
        <dbReference type="EC" id="5.4.99.25"/>
    </reaction>
</comment>
<evidence type="ECO:0000259" key="7">
    <source>
        <dbReference type="Pfam" id="PF09142"/>
    </source>
</evidence>
<organism evidence="8 9">
    <name type="scientific">Gulosibacter chungangensis</name>
    <dbReference type="NCBI Taxonomy" id="979746"/>
    <lineage>
        <taxon>Bacteria</taxon>
        <taxon>Bacillati</taxon>
        <taxon>Actinomycetota</taxon>
        <taxon>Actinomycetes</taxon>
        <taxon>Micrococcales</taxon>
        <taxon>Microbacteriaceae</taxon>
        <taxon>Gulosibacter</taxon>
    </lineage>
</organism>
<accession>A0A7J5BBX1</accession>
<feature type="active site" description="Nucleophile" evidence="5">
    <location>
        <position position="45"/>
    </location>
</feature>
<evidence type="ECO:0000256" key="5">
    <source>
        <dbReference type="HAMAP-Rule" id="MF_01080"/>
    </source>
</evidence>
<keyword evidence="3 5" id="KW-0819">tRNA processing</keyword>
<feature type="domain" description="tRNA pseudouridine synthase II TruB subfamily 2 C-terminal" evidence="7">
    <location>
        <begin position="256"/>
        <end position="314"/>
    </location>
</feature>
<dbReference type="RefSeq" id="WP_158052020.1">
    <property type="nucleotide sequence ID" value="NZ_WBKB01000003.1"/>
</dbReference>
<comment type="function">
    <text evidence="5">Responsible for synthesis of pseudouridine from uracil-55 in the psi GC loop of transfer RNAs.</text>
</comment>
<dbReference type="AlphaFoldDB" id="A0A7J5BBX1"/>
<sequence>MSTRSEAPHGLLVLNKPGGITSHDLVARTRRALGTRKVGHAGTLDPMATGLMLLGVGDATRLLTFFVGADKTYEATVRFGLGTSTEDAEGETTAIAQDGTVEAINTERILGAARELTGEIEQVPSAVSAIKVDGRRAHERVRAGEDVQLKARPVTIHGIELLETRAAEATLTSGKRLQVLDADIRVDCSSGTYVRALARDLGNLLGVPAHLTALNRTRIGDLTLADARILPSREEIDAGAPAPELMPPAAAIQQQFASVVVDSAQAKALRFGQRIPAPDGYAEYREPIAVIDEKGSLIGVVEIIAGKTKTVMNMPEQQDTKGQATK</sequence>
<dbReference type="Gene3D" id="2.30.130.10">
    <property type="entry name" value="PUA domain"/>
    <property type="match status" value="1"/>
</dbReference>
<evidence type="ECO:0000259" key="6">
    <source>
        <dbReference type="Pfam" id="PF01509"/>
    </source>
</evidence>
<evidence type="ECO:0000313" key="8">
    <source>
        <dbReference type="EMBL" id="KAB1643605.1"/>
    </source>
</evidence>
<name>A0A7J5BBX1_9MICO</name>
<dbReference type="InterPro" id="IPR014780">
    <property type="entry name" value="tRNA_psdUridine_synth_TruB"/>
</dbReference>
<dbReference type="EMBL" id="WBKB01000003">
    <property type="protein sequence ID" value="KAB1643605.1"/>
    <property type="molecule type" value="Genomic_DNA"/>
</dbReference>
<dbReference type="SUPFAM" id="SSF55120">
    <property type="entry name" value="Pseudouridine synthase"/>
    <property type="match status" value="1"/>
</dbReference>
<dbReference type="InterPro" id="IPR015225">
    <property type="entry name" value="tRNA_psdUridine_synth_fam2_C"/>
</dbReference>
<dbReference type="Gene3D" id="3.30.2350.10">
    <property type="entry name" value="Pseudouridine synthase"/>
    <property type="match status" value="1"/>
</dbReference>
<dbReference type="GO" id="GO:0003723">
    <property type="term" value="F:RNA binding"/>
    <property type="evidence" value="ECO:0007669"/>
    <property type="project" value="InterPro"/>
</dbReference>
<gene>
    <name evidence="5 8" type="primary">truB</name>
    <name evidence="8" type="ORF">F8O05_06945</name>
</gene>
<keyword evidence="4 5" id="KW-0413">Isomerase</keyword>
<dbReference type="NCBIfam" id="TIGR00431">
    <property type="entry name" value="TruB"/>
    <property type="match status" value="1"/>
</dbReference>
<dbReference type="Proteomes" id="UP000433493">
    <property type="component" value="Unassembled WGS sequence"/>
</dbReference>
<dbReference type="GO" id="GO:0031119">
    <property type="term" value="P:tRNA pseudouridine synthesis"/>
    <property type="evidence" value="ECO:0007669"/>
    <property type="project" value="UniProtKB-UniRule"/>
</dbReference>
<dbReference type="PANTHER" id="PTHR13767:SF2">
    <property type="entry name" value="PSEUDOURIDYLATE SYNTHASE TRUB1"/>
    <property type="match status" value="1"/>
</dbReference>
<dbReference type="InterPro" id="IPR002501">
    <property type="entry name" value="PsdUridine_synth_N"/>
</dbReference>
<dbReference type="Pfam" id="PF09142">
    <property type="entry name" value="TruB_C"/>
    <property type="match status" value="1"/>
</dbReference>
<comment type="similarity">
    <text evidence="2 5">Belongs to the pseudouridine synthase TruB family. Type 1 subfamily.</text>
</comment>
<evidence type="ECO:0000256" key="1">
    <source>
        <dbReference type="ARBA" id="ARBA00000385"/>
    </source>
</evidence>
<protein>
    <recommendedName>
        <fullName evidence="5">tRNA pseudouridine synthase B</fullName>
        <ecNumber evidence="5">5.4.99.25</ecNumber>
    </recommendedName>
    <alternativeName>
        <fullName evidence="5">tRNA pseudouridine(55) synthase</fullName>
        <shortName evidence="5">Psi55 synthase</shortName>
    </alternativeName>
    <alternativeName>
        <fullName evidence="5">tRNA pseudouridylate synthase</fullName>
    </alternativeName>
    <alternativeName>
        <fullName evidence="5">tRNA-uridine isomerase</fullName>
    </alternativeName>
</protein>
<evidence type="ECO:0000313" key="9">
    <source>
        <dbReference type="Proteomes" id="UP000433493"/>
    </source>
</evidence>
<evidence type="ECO:0000256" key="3">
    <source>
        <dbReference type="ARBA" id="ARBA00022694"/>
    </source>
</evidence>
<dbReference type="InterPro" id="IPR020103">
    <property type="entry name" value="PsdUridine_synth_cat_dom_sf"/>
</dbReference>
<dbReference type="GO" id="GO:1990481">
    <property type="term" value="P:mRNA pseudouridine synthesis"/>
    <property type="evidence" value="ECO:0007669"/>
    <property type="project" value="TreeGrafter"/>
</dbReference>